<organism evidence="9 10">
    <name type="scientific">Brevundimonas abyssalis TAR-001</name>
    <dbReference type="NCBI Taxonomy" id="1391729"/>
    <lineage>
        <taxon>Bacteria</taxon>
        <taxon>Pseudomonadati</taxon>
        <taxon>Pseudomonadota</taxon>
        <taxon>Alphaproteobacteria</taxon>
        <taxon>Caulobacterales</taxon>
        <taxon>Caulobacteraceae</taxon>
        <taxon>Brevundimonas</taxon>
    </lineage>
</organism>
<gene>
    <name evidence="9" type="ORF">MBEBAB_0364</name>
</gene>
<evidence type="ECO:0000256" key="4">
    <source>
        <dbReference type="ARBA" id="ARBA00022964"/>
    </source>
</evidence>
<sequence>MIMTDPSQPPDPVDLRRASDDGDAEAAHRLAVLAAVGFRMPPDWTLALGQLARAAALGSGTARDQLAVLAPDAGPVAAGRDDAAAWDQAARAVDLASWLAPPRPMMISPGPHVLSIPGFLPPAACDWIIQRASERVGPAEVYDPATGLGRREGARTNSACAFDLWSLDLVMVLLRERVIRVTGLPAHGLEPLQVLRYDTGETFDWHVDYLTPDQPGLAEDMARKGQRIATLLVYLNEDYEGGETAFESTGLRHRGARGDALMWANTLPDGRVDTRTRHAGLPPVKGVKWVASQWCRSGPPRR</sequence>
<dbReference type="InterPro" id="IPR044862">
    <property type="entry name" value="Pro_4_hyd_alph_FE2OG_OXY"/>
</dbReference>
<dbReference type="Pfam" id="PF13640">
    <property type="entry name" value="2OG-FeII_Oxy_3"/>
    <property type="match status" value="1"/>
</dbReference>
<dbReference type="InterPro" id="IPR006620">
    <property type="entry name" value="Pro_4_hyd_alph"/>
</dbReference>
<accession>A0A8E0KJ87</accession>
<evidence type="ECO:0000256" key="6">
    <source>
        <dbReference type="ARBA" id="ARBA00023004"/>
    </source>
</evidence>
<comment type="cofactor">
    <cofactor evidence="1">
        <name>L-ascorbate</name>
        <dbReference type="ChEBI" id="CHEBI:38290"/>
    </cofactor>
</comment>
<keyword evidence="2" id="KW-0479">Metal-binding</keyword>
<comment type="caution">
    <text evidence="9">The sequence shown here is derived from an EMBL/GenBank/DDBJ whole genome shotgun (WGS) entry which is preliminary data.</text>
</comment>
<dbReference type="PANTHER" id="PTHR10869">
    <property type="entry name" value="PROLYL 4-HYDROXYLASE ALPHA SUBUNIT"/>
    <property type="match status" value="1"/>
</dbReference>
<name>A0A8E0KJ87_9CAUL</name>
<dbReference type="GO" id="GO:0005506">
    <property type="term" value="F:iron ion binding"/>
    <property type="evidence" value="ECO:0007669"/>
    <property type="project" value="InterPro"/>
</dbReference>
<evidence type="ECO:0000256" key="2">
    <source>
        <dbReference type="ARBA" id="ARBA00022723"/>
    </source>
</evidence>
<dbReference type="PROSITE" id="PS51471">
    <property type="entry name" value="FE2OG_OXY"/>
    <property type="match status" value="1"/>
</dbReference>
<keyword evidence="5" id="KW-0560">Oxidoreductase</keyword>
<dbReference type="SMART" id="SM00702">
    <property type="entry name" value="P4Hc"/>
    <property type="match status" value="1"/>
</dbReference>
<evidence type="ECO:0000256" key="3">
    <source>
        <dbReference type="ARBA" id="ARBA00022896"/>
    </source>
</evidence>
<dbReference type="Gene3D" id="2.60.120.620">
    <property type="entry name" value="q2cbj1_9rhob like domain"/>
    <property type="match status" value="1"/>
</dbReference>
<dbReference type="InterPro" id="IPR005123">
    <property type="entry name" value="Oxoglu/Fe-dep_dioxygenase_dom"/>
</dbReference>
<dbReference type="PANTHER" id="PTHR10869:SF246">
    <property type="entry name" value="TRANSMEMBRANE PROLYL 4-HYDROXYLASE"/>
    <property type="match status" value="1"/>
</dbReference>
<dbReference type="EMBL" id="BATC01000004">
    <property type="protein sequence ID" value="GAD58114.1"/>
    <property type="molecule type" value="Genomic_DNA"/>
</dbReference>
<evidence type="ECO:0000259" key="8">
    <source>
        <dbReference type="PROSITE" id="PS51471"/>
    </source>
</evidence>
<keyword evidence="4" id="KW-0223">Dioxygenase</keyword>
<evidence type="ECO:0000313" key="10">
    <source>
        <dbReference type="Proteomes" id="UP000016569"/>
    </source>
</evidence>
<dbReference type="InterPro" id="IPR045054">
    <property type="entry name" value="P4HA-like"/>
</dbReference>
<dbReference type="GO" id="GO:0004656">
    <property type="term" value="F:procollagen-proline 4-dioxygenase activity"/>
    <property type="evidence" value="ECO:0007669"/>
    <property type="project" value="TreeGrafter"/>
</dbReference>
<keyword evidence="10" id="KW-1185">Reference proteome</keyword>
<feature type="region of interest" description="Disordered" evidence="7">
    <location>
        <begin position="1"/>
        <end position="21"/>
    </location>
</feature>
<evidence type="ECO:0000256" key="5">
    <source>
        <dbReference type="ARBA" id="ARBA00023002"/>
    </source>
</evidence>
<reference evidence="10" key="1">
    <citation type="journal article" date="2013" name="Genome Announc.">
        <title>Draft Genome Sequence of the Dimorphic Prosthecate Bacterium Brevundimonas abyssalis TAR-001T.</title>
        <authorList>
            <person name="Tsubouchi T."/>
            <person name="Nishi S."/>
            <person name="Usui K."/>
            <person name="Shimane Y."/>
            <person name="Takaki Y."/>
            <person name="Maruyama T."/>
            <person name="Hatada Y."/>
        </authorList>
    </citation>
    <scope>NUCLEOTIDE SEQUENCE [LARGE SCALE GENOMIC DNA]</scope>
    <source>
        <strain evidence="10">TAR-001</strain>
    </source>
</reference>
<evidence type="ECO:0000313" key="9">
    <source>
        <dbReference type="EMBL" id="GAD58114.1"/>
    </source>
</evidence>
<evidence type="ECO:0000256" key="7">
    <source>
        <dbReference type="SAM" id="MobiDB-lite"/>
    </source>
</evidence>
<dbReference type="GO" id="GO:0031418">
    <property type="term" value="F:L-ascorbic acid binding"/>
    <property type="evidence" value="ECO:0007669"/>
    <property type="project" value="UniProtKB-KW"/>
</dbReference>
<protein>
    <recommendedName>
        <fullName evidence="8">Fe2OG dioxygenase domain-containing protein</fullName>
    </recommendedName>
</protein>
<proteinExistence type="predicted"/>
<keyword evidence="6" id="KW-0408">Iron</keyword>
<keyword evidence="3" id="KW-0847">Vitamin C</keyword>
<dbReference type="AlphaFoldDB" id="A0A8E0KJ87"/>
<dbReference type="Proteomes" id="UP000016569">
    <property type="component" value="Unassembled WGS sequence"/>
</dbReference>
<feature type="domain" description="Fe2OG dioxygenase" evidence="8">
    <location>
        <begin position="188"/>
        <end position="297"/>
    </location>
</feature>
<evidence type="ECO:0000256" key="1">
    <source>
        <dbReference type="ARBA" id="ARBA00001961"/>
    </source>
</evidence>